<dbReference type="Pfam" id="PF01547">
    <property type="entry name" value="SBP_bac_1"/>
    <property type="match status" value="1"/>
</dbReference>
<keyword evidence="2" id="KW-0732">Signal</keyword>
<dbReference type="Proteomes" id="UP000564644">
    <property type="component" value="Unassembled WGS sequence"/>
</dbReference>
<evidence type="ECO:0000313" key="4">
    <source>
        <dbReference type="Proteomes" id="UP000564644"/>
    </source>
</evidence>
<reference evidence="3 4" key="1">
    <citation type="submission" date="2020-08" db="EMBL/GenBank/DDBJ databases">
        <title>Cohnella phylogeny.</title>
        <authorList>
            <person name="Dunlap C."/>
        </authorList>
    </citation>
    <scope>NUCLEOTIDE SEQUENCE [LARGE SCALE GENOMIC DNA]</scope>
    <source>
        <strain evidence="3 4">CBP 2801</strain>
    </source>
</reference>
<dbReference type="Gene3D" id="3.40.190.10">
    <property type="entry name" value="Periplasmic binding protein-like II"/>
    <property type="match status" value="2"/>
</dbReference>
<protein>
    <submittedName>
        <fullName evidence="3">Extracellular solute-binding protein</fullName>
    </submittedName>
</protein>
<evidence type="ECO:0000256" key="2">
    <source>
        <dbReference type="SAM" id="SignalP"/>
    </source>
</evidence>
<proteinExistence type="predicted"/>
<feature type="signal peptide" evidence="2">
    <location>
        <begin position="1"/>
        <end position="26"/>
    </location>
</feature>
<name>A0A7X0VTU6_9BACL</name>
<dbReference type="PANTHER" id="PTHR43649">
    <property type="entry name" value="ARABINOSE-BINDING PROTEIN-RELATED"/>
    <property type="match status" value="1"/>
</dbReference>
<evidence type="ECO:0000256" key="1">
    <source>
        <dbReference type="SAM" id="MobiDB-lite"/>
    </source>
</evidence>
<dbReference type="AlphaFoldDB" id="A0A7X0VTU6"/>
<dbReference type="CDD" id="cd13580">
    <property type="entry name" value="PBP2_AlgQ_like_1"/>
    <property type="match status" value="1"/>
</dbReference>
<accession>A0A7X0VTU6</accession>
<gene>
    <name evidence="3" type="ORF">H7C18_01535</name>
</gene>
<dbReference type="InterPro" id="IPR050490">
    <property type="entry name" value="Bact_solute-bd_prot1"/>
</dbReference>
<dbReference type="PROSITE" id="PS51257">
    <property type="entry name" value="PROKAR_LIPOPROTEIN"/>
    <property type="match status" value="1"/>
</dbReference>
<feature type="region of interest" description="Disordered" evidence="1">
    <location>
        <begin position="29"/>
        <end position="66"/>
    </location>
</feature>
<comment type="caution">
    <text evidence="3">The sequence shown here is derived from an EMBL/GenBank/DDBJ whole genome shotgun (WGS) entry which is preliminary data.</text>
</comment>
<dbReference type="PANTHER" id="PTHR43649:SF12">
    <property type="entry name" value="DIACETYLCHITOBIOSE BINDING PROTEIN DASA"/>
    <property type="match status" value="1"/>
</dbReference>
<feature type="chain" id="PRO_5030518299" evidence="2">
    <location>
        <begin position="27"/>
        <end position="570"/>
    </location>
</feature>
<keyword evidence="4" id="KW-1185">Reference proteome</keyword>
<dbReference type="SUPFAM" id="SSF53850">
    <property type="entry name" value="Periplasmic binding protein-like II"/>
    <property type="match status" value="1"/>
</dbReference>
<dbReference type="EMBL" id="JACJVO010000002">
    <property type="protein sequence ID" value="MBB6729577.1"/>
    <property type="molecule type" value="Genomic_DNA"/>
</dbReference>
<organism evidence="3 4">
    <name type="scientific">Cohnella zeiphila</name>
    <dbReference type="NCBI Taxonomy" id="2761120"/>
    <lineage>
        <taxon>Bacteria</taxon>
        <taxon>Bacillati</taxon>
        <taxon>Bacillota</taxon>
        <taxon>Bacilli</taxon>
        <taxon>Bacillales</taxon>
        <taxon>Paenibacillaceae</taxon>
        <taxon>Cohnella</taxon>
    </lineage>
</organism>
<dbReference type="InterPro" id="IPR006059">
    <property type="entry name" value="SBP"/>
</dbReference>
<sequence length="570" mass="62527">MKRKALWMSAASALTLAMLVSGCSGGGGNNGNDGQSSGPSGGTAAASSGASAAGDELPQTDGKFSPEATLTTVRAVGDDVKFKNGETIEDNVFTRWAKERLGIDIKYLWTTPSTNDAFKTKLTLSMSANEPLPDILEVSGADAHALIDSGKFQDAGALFDKYASDSYKKAMDEVPSAWMPYVRDGKRMAIPGIDYIMQHDDVMWIRQDWLDKLNLKAPTTIAELEQVMDAFVNRDPDGNGKKDTYGMISTLKENYNAWIGTGEIFGAFGAVPQIWEKDDNGDVVYGSVRPEIKTALGKLKEWIDKGYLHKEVALQDEMKASELFTSGKAGIAFGPTWLYDWPLQDVVKNVPGSVVKPYPLPAGPDGKIGQASEGTHNLVMLINKDMKHPEIYFKYINYLYDHYNDPEAGGEFEYGFAKGYDYDIIGDKPVFGADIPGGYIDPAKYFLGIPPRTPSIFIKTLADINEGKEPVTPYEKKLAQASTKQQMAAASIVVSQHQFTLDNLYTGAQTETMKDKWQNLKKMEITAFTKILYGNAGLDSFDDFVKNWYAAGGEKITQEVRDWYASVGGQ</sequence>
<dbReference type="RefSeq" id="WP_185127253.1">
    <property type="nucleotide sequence ID" value="NZ_JACJVO010000002.1"/>
</dbReference>
<evidence type="ECO:0000313" key="3">
    <source>
        <dbReference type="EMBL" id="MBB6729577.1"/>
    </source>
</evidence>
<feature type="compositionally biased region" description="Low complexity" evidence="1">
    <location>
        <begin position="32"/>
        <end position="54"/>
    </location>
</feature>